<keyword evidence="2" id="KW-1185">Reference proteome</keyword>
<protein>
    <submittedName>
        <fullName evidence="1">Uncharacterized protein</fullName>
    </submittedName>
</protein>
<accession>A0ABW1I2V7</accession>
<comment type="caution">
    <text evidence="1">The sequence shown here is derived from an EMBL/GenBank/DDBJ whole genome shotgun (WGS) entry which is preliminary data.</text>
</comment>
<gene>
    <name evidence="1" type="ORF">ACFQH9_05575</name>
</gene>
<proteinExistence type="predicted"/>
<sequence length="67" mass="7159">MSRLTDSAAPYVEDGSVPGLVAAVERGGEPEVVVLGGTGPGRPPLRRDTIFRIRIPEGRRLIHAPSR</sequence>
<evidence type="ECO:0000313" key="2">
    <source>
        <dbReference type="Proteomes" id="UP001596119"/>
    </source>
</evidence>
<dbReference type="Proteomes" id="UP001596119">
    <property type="component" value="Unassembled WGS sequence"/>
</dbReference>
<dbReference type="EMBL" id="JBHSQK010000010">
    <property type="protein sequence ID" value="MFC5947740.1"/>
    <property type="molecule type" value="Genomic_DNA"/>
</dbReference>
<organism evidence="1 2">
    <name type="scientific">Pseudonocardia lutea</name>
    <dbReference type="NCBI Taxonomy" id="2172015"/>
    <lineage>
        <taxon>Bacteria</taxon>
        <taxon>Bacillati</taxon>
        <taxon>Actinomycetota</taxon>
        <taxon>Actinomycetes</taxon>
        <taxon>Pseudonocardiales</taxon>
        <taxon>Pseudonocardiaceae</taxon>
        <taxon>Pseudonocardia</taxon>
    </lineage>
</organism>
<name>A0ABW1I2V7_9PSEU</name>
<reference evidence="2" key="1">
    <citation type="journal article" date="2019" name="Int. J. Syst. Evol. Microbiol.">
        <title>The Global Catalogue of Microorganisms (GCM) 10K type strain sequencing project: providing services to taxonomists for standard genome sequencing and annotation.</title>
        <authorList>
            <consortium name="The Broad Institute Genomics Platform"/>
            <consortium name="The Broad Institute Genome Sequencing Center for Infectious Disease"/>
            <person name="Wu L."/>
            <person name="Ma J."/>
        </authorList>
    </citation>
    <scope>NUCLEOTIDE SEQUENCE [LARGE SCALE GENOMIC DNA]</scope>
    <source>
        <strain evidence="2">CGMCC 4.7397</strain>
    </source>
</reference>
<evidence type="ECO:0000313" key="1">
    <source>
        <dbReference type="EMBL" id="MFC5947740.1"/>
    </source>
</evidence>
<dbReference type="RefSeq" id="WP_379564804.1">
    <property type="nucleotide sequence ID" value="NZ_JBHSQK010000010.1"/>
</dbReference>